<organism evidence="1">
    <name type="scientific">Salmonella enterica</name>
    <name type="common">Salmonella choleraesuis</name>
    <dbReference type="NCBI Taxonomy" id="28901"/>
    <lineage>
        <taxon>Bacteria</taxon>
        <taxon>Pseudomonadati</taxon>
        <taxon>Pseudomonadota</taxon>
        <taxon>Gammaproteobacteria</taxon>
        <taxon>Enterobacterales</taxon>
        <taxon>Enterobacteriaceae</taxon>
        <taxon>Salmonella</taxon>
    </lineage>
</organism>
<dbReference type="EMBL" id="DAATXP010000168">
    <property type="protein sequence ID" value="HAF0544808.1"/>
    <property type="molecule type" value="Genomic_DNA"/>
</dbReference>
<dbReference type="AlphaFoldDB" id="A0A740ZM17"/>
<evidence type="ECO:0000313" key="1">
    <source>
        <dbReference type="EMBL" id="HAF0544808.1"/>
    </source>
</evidence>
<comment type="caution">
    <text evidence="1">The sequence shown here is derived from an EMBL/GenBank/DDBJ whole genome shotgun (WGS) entry which is preliminary data.</text>
</comment>
<proteinExistence type="predicted"/>
<reference evidence="1" key="1">
    <citation type="journal article" date="2018" name="Genome Biol.">
        <title>SKESA: strategic k-mer extension for scrupulous assemblies.</title>
        <authorList>
            <person name="Souvorov A."/>
            <person name="Agarwala R."/>
            <person name="Lipman D.J."/>
        </authorList>
    </citation>
    <scope>NUCLEOTIDE SEQUENCE</scope>
    <source>
        <strain evidence="1">15-6093</strain>
    </source>
</reference>
<feature type="non-terminal residue" evidence="1">
    <location>
        <position position="1"/>
    </location>
</feature>
<gene>
    <name evidence="1" type="ORF">G9W10_004616</name>
</gene>
<name>A0A740ZM17_SALER</name>
<reference evidence="1" key="2">
    <citation type="submission" date="2018-07" db="EMBL/GenBank/DDBJ databases">
        <authorList>
            <consortium name="NCBI Pathogen Detection Project"/>
        </authorList>
    </citation>
    <scope>NUCLEOTIDE SEQUENCE</scope>
    <source>
        <strain evidence="1">15-6093</strain>
    </source>
</reference>
<sequence length="53" mass="6195">IIFLDDIKIIKMRLTTPSNEEKTTPLSARLLRSGENIVNIIYHVIKYHLITMK</sequence>
<protein>
    <submittedName>
        <fullName evidence="1">Uncharacterized protein</fullName>
    </submittedName>
</protein>
<accession>A0A740ZM17</accession>